<protein>
    <recommendedName>
        <fullName evidence="3">DUF771 domain-containing protein</fullName>
    </recommendedName>
</protein>
<sequence length="86" mass="10269">MSLIDVEALEKRIEKQLLEEIQERSRIGTIWSMKRMAKEAGHSDEWVKMHCVPHLEPRGVAFQFKGQWNFLAEEAHEFLRNIKDYQ</sequence>
<dbReference type="RefSeq" id="WP_185374991.1">
    <property type="nucleotide sequence ID" value="NZ_JAARRM010000007.1"/>
</dbReference>
<evidence type="ECO:0000313" key="1">
    <source>
        <dbReference type="EMBL" id="MBC1522437.1"/>
    </source>
</evidence>
<accession>A0A841ZSA9</accession>
<dbReference type="EMBL" id="JAARRM010000007">
    <property type="protein sequence ID" value="MBC1522437.1"/>
    <property type="molecule type" value="Genomic_DNA"/>
</dbReference>
<organism evidence="1 2">
    <name type="scientific">Listeria aquatica</name>
    <dbReference type="NCBI Taxonomy" id="1494960"/>
    <lineage>
        <taxon>Bacteria</taxon>
        <taxon>Bacillati</taxon>
        <taxon>Bacillota</taxon>
        <taxon>Bacilli</taxon>
        <taxon>Bacillales</taxon>
        <taxon>Listeriaceae</taxon>
        <taxon>Listeria</taxon>
    </lineage>
</organism>
<dbReference type="Proteomes" id="UP000559885">
    <property type="component" value="Unassembled WGS sequence"/>
</dbReference>
<comment type="caution">
    <text evidence="1">The sequence shown here is derived from an EMBL/GenBank/DDBJ whole genome shotgun (WGS) entry which is preliminary data.</text>
</comment>
<proteinExistence type="predicted"/>
<dbReference type="AlphaFoldDB" id="A0A841ZSA9"/>
<evidence type="ECO:0008006" key="3">
    <source>
        <dbReference type="Google" id="ProtNLM"/>
    </source>
</evidence>
<reference evidence="1 2" key="1">
    <citation type="submission" date="2020-03" db="EMBL/GenBank/DDBJ databases">
        <title>Soil Listeria distribution.</title>
        <authorList>
            <person name="Liao J."/>
            <person name="Wiedmann M."/>
        </authorList>
    </citation>
    <scope>NUCLEOTIDE SEQUENCE [LARGE SCALE GENOMIC DNA]</scope>
    <source>
        <strain evidence="1 2">FSL L7-1507</strain>
    </source>
</reference>
<name>A0A841ZSA9_9LIST</name>
<gene>
    <name evidence="1" type="ORF">HB912_12340</name>
</gene>
<evidence type="ECO:0000313" key="2">
    <source>
        <dbReference type="Proteomes" id="UP000559885"/>
    </source>
</evidence>